<dbReference type="InterPro" id="IPR015943">
    <property type="entry name" value="WD40/YVTN_repeat-like_dom_sf"/>
</dbReference>
<evidence type="ECO:0000256" key="5">
    <source>
        <dbReference type="ARBA" id="ARBA00022553"/>
    </source>
</evidence>
<dbReference type="FunFam" id="3.30.565.10:FF:000010">
    <property type="entry name" value="Sensor histidine kinase RcsC"/>
    <property type="match status" value="1"/>
</dbReference>
<dbReference type="GO" id="GO:0005524">
    <property type="term" value="F:ATP binding"/>
    <property type="evidence" value="ECO:0007669"/>
    <property type="project" value="UniProtKB-KW"/>
</dbReference>
<dbReference type="InterPro" id="IPR011110">
    <property type="entry name" value="Reg_prop"/>
</dbReference>
<keyword evidence="16" id="KW-0732">Signal</keyword>
<comment type="catalytic activity">
    <reaction evidence="1">
        <text>ATP + protein L-histidine = ADP + protein N-phospho-L-histidine.</text>
        <dbReference type="EC" id="2.7.13.3"/>
    </reaction>
</comment>
<keyword evidence="13" id="KW-0472">Membrane</keyword>
<proteinExistence type="predicted"/>
<keyword evidence="5 14" id="KW-0597">Phosphoprotein</keyword>
<dbReference type="GO" id="GO:0000155">
    <property type="term" value="F:phosphorelay sensor kinase activity"/>
    <property type="evidence" value="ECO:0007669"/>
    <property type="project" value="InterPro"/>
</dbReference>
<dbReference type="SMART" id="SM00448">
    <property type="entry name" value="REC"/>
    <property type="match status" value="2"/>
</dbReference>
<feature type="domain" description="Response regulatory" evidence="18">
    <location>
        <begin position="1142"/>
        <end position="1254"/>
    </location>
</feature>
<dbReference type="SUPFAM" id="SSF47384">
    <property type="entry name" value="Homodimeric domain of signal transducing histidine kinase"/>
    <property type="match status" value="1"/>
</dbReference>
<dbReference type="InterPro" id="IPR036890">
    <property type="entry name" value="HATPase_C_sf"/>
</dbReference>
<dbReference type="SMART" id="SM00388">
    <property type="entry name" value="HisKA"/>
    <property type="match status" value="1"/>
</dbReference>
<evidence type="ECO:0000256" key="6">
    <source>
        <dbReference type="ARBA" id="ARBA00022679"/>
    </source>
</evidence>
<dbReference type="SUPFAM" id="SSF63829">
    <property type="entry name" value="Calcium-dependent phosphotriesterase"/>
    <property type="match status" value="1"/>
</dbReference>
<dbReference type="InterPro" id="IPR011006">
    <property type="entry name" value="CheY-like_superfamily"/>
</dbReference>
<dbReference type="Pfam" id="PF00512">
    <property type="entry name" value="HisKA"/>
    <property type="match status" value="1"/>
</dbReference>
<dbReference type="SMART" id="SM00387">
    <property type="entry name" value="HATPase_c"/>
    <property type="match status" value="1"/>
</dbReference>
<evidence type="ECO:0000259" key="17">
    <source>
        <dbReference type="PROSITE" id="PS50109"/>
    </source>
</evidence>
<dbReference type="CDD" id="cd00146">
    <property type="entry name" value="PKD"/>
    <property type="match status" value="1"/>
</dbReference>
<dbReference type="Gene3D" id="3.30.565.10">
    <property type="entry name" value="Histidine kinase-like ATPase, C-terminal domain"/>
    <property type="match status" value="1"/>
</dbReference>
<protein>
    <recommendedName>
        <fullName evidence="3">histidine kinase</fullName>
        <ecNumber evidence="3">2.7.13.3</ecNumber>
    </recommendedName>
</protein>
<reference evidence="19 20" key="1">
    <citation type="submission" date="2018-04" db="EMBL/GenBank/DDBJ databases">
        <title>Adhaeribacter sp. HMF7616 genome sequencing and assembly.</title>
        <authorList>
            <person name="Kang H."/>
            <person name="Kang J."/>
            <person name="Cha I."/>
            <person name="Kim H."/>
            <person name="Joh K."/>
        </authorList>
    </citation>
    <scope>NUCLEOTIDE SEQUENCE [LARGE SCALE GENOMIC DNA]</scope>
    <source>
        <strain evidence="19 20">HMF7616</strain>
    </source>
</reference>
<dbReference type="Gene3D" id="2.130.10.10">
    <property type="entry name" value="YVTN repeat-like/Quinoprotein amine dehydrogenase"/>
    <property type="match status" value="4"/>
</dbReference>
<keyword evidence="15" id="KW-0175">Coiled coil</keyword>
<dbReference type="PROSITE" id="PS50109">
    <property type="entry name" value="HIS_KIN"/>
    <property type="match status" value="1"/>
</dbReference>
<comment type="subcellular location">
    <subcellularLocation>
        <location evidence="2">Cell membrane</location>
        <topology evidence="2">Multi-pass membrane protein</topology>
    </subcellularLocation>
</comment>
<dbReference type="InterPro" id="IPR001789">
    <property type="entry name" value="Sig_transdc_resp-reg_receiver"/>
</dbReference>
<feature type="domain" description="Response regulatory" evidence="18">
    <location>
        <begin position="1281"/>
        <end position="1397"/>
    </location>
</feature>
<dbReference type="Pfam" id="PF02518">
    <property type="entry name" value="HATPase_c"/>
    <property type="match status" value="1"/>
</dbReference>
<keyword evidence="6 19" id="KW-0808">Transferase</keyword>
<evidence type="ECO:0000256" key="4">
    <source>
        <dbReference type="ARBA" id="ARBA00022475"/>
    </source>
</evidence>
<evidence type="ECO:0000256" key="10">
    <source>
        <dbReference type="ARBA" id="ARBA00022840"/>
    </source>
</evidence>
<dbReference type="InterPro" id="IPR005467">
    <property type="entry name" value="His_kinase_dom"/>
</dbReference>
<evidence type="ECO:0000256" key="8">
    <source>
        <dbReference type="ARBA" id="ARBA00022741"/>
    </source>
</evidence>
<dbReference type="InterPro" id="IPR036097">
    <property type="entry name" value="HisK_dim/P_sf"/>
</dbReference>
<evidence type="ECO:0000256" key="15">
    <source>
        <dbReference type="SAM" id="Coils"/>
    </source>
</evidence>
<dbReference type="OrthoDB" id="9797097at2"/>
<feature type="domain" description="Histidine kinase" evidence="17">
    <location>
        <begin position="900"/>
        <end position="1122"/>
    </location>
</feature>
<evidence type="ECO:0000313" key="20">
    <source>
        <dbReference type="Proteomes" id="UP000253919"/>
    </source>
</evidence>
<dbReference type="Pfam" id="PF00072">
    <property type="entry name" value="Response_reg"/>
    <property type="match status" value="2"/>
</dbReference>
<dbReference type="Pfam" id="PF07494">
    <property type="entry name" value="Reg_prop"/>
    <property type="match status" value="10"/>
</dbReference>
<feature type="modified residue" description="4-aspartylphosphate" evidence="14">
    <location>
        <position position="1330"/>
    </location>
</feature>
<keyword evidence="10" id="KW-0067">ATP-binding</keyword>
<gene>
    <name evidence="19" type="ORF">AHMF7616_02601</name>
</gene>
<evidence type="ECO:0000256" key="1">
    <source>
        <dbReference type="ARBA" id="ARBA00000085"/>
    </source>
</evidence>
<dbReference type="InterPro" id="IPR011123">
    <property type="entry name" value="Y_Y_Y"/>
</dbReference>
<keyword evidence="9 19" id="KW-0418">Kinase</keyword>
<dbReference type="InterPro" id="IPR013783">
    <property type="entry name" value="Ig-like_fold"/>
</dbReference>
<evidence type="ECO:0000259" key="18">
    <source>
        <dbReference type="PROSITE" id="PS50110"/>
    </source>
</evidence>
<evidence type="ECO:0000256" key="9">
    <source>
        <dbReference type="ARBA" id="ARBA00022777"/>
    </source>
</evidence>
<dbReference type="PANTHER" id="PTHR45339">
    <property type="entry name" value="HYBRID SIGNAL TRANSDUCTION HISTIDINE KINASE J"/>
    <property type="match status" value="1"/>
</dbReference>
<keyword evidence="8" id="KW-0547">Nucleotide-binding</keyword>
<dbReference type="Gene3D" id="2.60.40.10">
    <property type="entry name" value="Immunoglobulins"/>
    <property type="match status" value="1"/>
</dbReference>
<feature type="chain" id="PRO_5016711895" description="histidine kinase" evidence="16">
    <location>
        <begin position="20"/>
        <end position="1412"/>
    </location>
</feature>
<dbReference type="CDD" id="cd00156">
    <property type="entry name" value="REC"/>
    <property type="match status" value="1"/>
</dbReference>
<evidence type="ECO:0000313" key="19">
    <source>
        <dbReference type="EMBL" id="RDC63991.1"/>
    </source>
</evidence>
<dbReference type="PRINTS" id="PR00344">
    <property type="entry name" value="BCTRLSENSOR"/>
</dbReference>
<dbReference type="EMBL" id="QASA01000001">
    <property type="protein sequence ID" value="RDC63991.1"/>
    <property type="molecule type" value="Genomic_DNA"/>
</dbReference>
<dbReference type="Pfam" id="PF07495">
    <property type="entry name" value="Y_Y_Y"/>
    <property type="match status" value="1"/>
</dbReference>
<accession>A0A369QGD1</accession>
<dbReference type="FunFam" id="1.10.287.130:FF:000003">
    <property type="entry name" value="Histidine kinase"/>
    <property type="match status" value="1"/>
</dbReference>
<dbReference type="EC" id="2.7.13.3" evidence="3"/>
<dbReference type="SUPFAM" id="SSF50998">
    <property type="entry name" value="Quinoprotein alcohol dehydrogenase-like"/>
    <property type="match status" value="1"/>
</dbReference>
<dbReference type="Gene3D" id="3.40.50.2300">
    <property type="match status" value="2"/>
</dbReference>
<dbReference type="RefSeq" id="WP_115373204.1">
    <property type="nucleotide sequence ID" value="NZ_QASA01000001.1"/>
</dbReference>
<dbReference type="GO" id="GO:0005886">
    <property type="term" value="C:plasma membrane"/>
    <property type="evidence" value="ECO:0007669"/>
    <property type="project" value="UniProtKB-SubCell"/>
</dbReference>
<comment type="caution">
    <text evidence="19">The sequence shown here is derived from an EMBL/GenBank/DDBJ whole genome shotgun (WGS) entry which is preliminary data.</text>
</comment>
<dbReference type="CDD" id="cd17546">
    <property type="entry name" value="REC_hyHK_CKI1_RcsC-like"/>
    <property type="match status" value="1"/>
</dbReference>
<evidence type="ECO:0000256" key="2">
    <source>
        <dbReference type="ARBA" id="ARBA00004651"/>
    </source>
</evidence>
<keyword evidence="11" id="KW-1133">Transmembrane helix</keyword>
<keyword evidence="7" id="KW-0812">Transmembrane</keyword>
<sequence length="1412" mass="158418">MKRFLFYVVFNFVSLAVFAQQPAIKFTHLSTLDGLSQNSIACIIKDKEGIIWFGTQDGLNKYDGYTFTVYRNDPKDPKSLRANDIGALYEDKQGNLWIGSNGGGLSLYNRQTDSFIHFIENPKDQQALSDKSVMSILEDSKGNFWVGTYNGLNLFNRKTKKFTRYTSNPQDPSTLTNSEIQSIFEDRKGNLWVGTTKGLNQFNYKTGAFKHFLSSAHKPASISHNYIKYINEDSRGNLWIGTKGGGLNLFHPATEGFSYFMHNPKDPASIRSNIVLSIVNAGSGKLYVGTEAALEVFDTHTGTFTHYTKELYNTTSLSSNSILSILLDRQGILWVGTYSGGMNKYDPNLYQFEIYKNHDPDKNTLSSNLVTSFAEAPSGNIWVGTDGGGLNLFNIKTKKFTRYLSQPNNLNSLSNNSIQALLQSKKSTDLWIGTYEGGLDKYDFIKNKFTHYTEENDSYHLNNNSVFALLEDRHGNIYIGTNGGGLNVFNVKTQRFIKYQHDPLNSNSLSENYITSLLEDNTGAIWVGTYSGSLNVFDPVTQQFTQYNRQNSNISNVIINTLFKDSKDNIWVGTIGGGLNLFNPKTKTFTVFTQHDGLPNNVINSIIEDDNDFLWLSTNNGISRFNPNNKTFKNYSLSNGLQNYEFSAASGLKSSTGEIYFGGIEGFNVLDPRNLSENQNIPPVILTDFHLFNKSVSIGKNSPLKQHISQTKTLTLPYDQAVFALEYAALNYTVPEHNQYAYILENFDKQWSYVGTERKATYTNLNPGEYTFKVKAANNDGVWNEQGATLKIIITPPYYMTWWFRLLIAGVLVGGAWGYYHHRMQIIRQQQIMLEQQVQERTAQVSRQKEELETQATNLLQLNKQLQSQQQYEKQAKEEAEQARQEAEKANQAKSIFLATMSHEIRTPLNGVIGMTSLLTETHLDPEQRHFADIIRRSGQSLLSVINDVLDFSKIESGKMELDPQPFDLRVCLEEVLELFADKAAQQQLELLYDLDENVPLSIVGDCGLLQQILINLVGNALKFTSQGEIVVEVKSGEVREHHQLELSFSVRDTGIGFSPEKAANLFQAFSQLDSSTTRKYGGTGLGLAICKRLVDLMGGQISANSQPGQGTNFYFTIQAQLAPETKATTEEEPTGDLQGKAILVVTANATYRELLQKQLRHWHYHSVAVPAAREALAVIKEQDFDLVLTDRYLPGMDGISLALALREDQPHLPLVLLCSLGNDLNSESRGLFTAVVSKPTKYQTLQGALANSLLHQPFEQELMPAEQKLSSRFADNYPLRILVAEDYPINQMFAQLVLERLGYQVVMAENGVQALTACNHTHYDVILMDVQMPEMDGLEATRVLRAQESSHQPYIIATTASALSEDEQACKQAGMNAYISKPIDLDELMLALQKAFTFVQSAELERIGKEV</sequence>
<feature type="modified residue" description="4-aspartylphosphate" evidence="14">
    <location>
        <position position="1191"/>
    </location>
</feature>
<dbReference type="InterPro" id="IPR003594">
    <property type="entry name" value="HATPase_dom"/>
</dbReference>
<dbReference type="SUPFAM" id="SSF55874">
    <property type="entry name" value="ATPase domain of HSP90 chaperone/DNA topoisomerase II/histidine kinase"/>
    <property type="match status" value="1"/>
</dbReference>
<dbReference type="SUPFAM" id="SSF52172">
    <property type="entry name" value="CheY-like"/>
    <property type="match status" value="2"/>
</dbReference>
<evidence type="ECO:0000256" key="7">
    <source>
        <dbReference type="ARBA" id="ARBA00022692"/>
    </source>
</evidence>
<keyword evidence="20" id="KW-1185">Reference proteome</keyword>
<evidence type="ECO:0000256" key="16">
    <source>
        <dbReference type="SAM" id="SignalP"/>
    </source>
</evidence>
<dbReference type="InterPro" id="IPR011047">
    <property type="entry name" value="Quinoprotein_ADH-like_sf"/>
</dbReference>
<dbReference type="CDD" id="cd00082">
    <property type="entry name" value="HisKA"/>
    <property type="match status" value="1"/>
</dbReference>
<feature type="signal peptide" evidence="16">
    <location>
        <begin position="1"/>
        <end position="19"/>
    </location>
</feature>
<dbReference type="FunFam" id="2.60.40.10:FF:000791">
    <property type="entry name" value="Two-component system sensor histidine kinase/response regulator"/>
    <property type="match status" value="1"/>
</dbReference>
<name>A0A369QGD1_9BACT</name>
<evidence type="ECO:0000256" key="13">
    <source>
        <dbReference type="ARBA" id="ARBA00023136"/>
    </source>
</evidence>
<dbReference type="InterPro" id="IPR004358">
    <property type="entry name" value="Sig_transdc_His_kin-like_C"/>
</dbReference>
<feature type="coiled-coil region" evidence="15">
    <location>
        <begin position="835"/>
        <end position="893"/>
    </location>
</feature>
<evidence type="ECO:0000256" key="3">
    <source>
        <dbReference type="ARBA" id="ARBA00012438"/>
    </source>
</evidence>
<dbReference type="Gene3D" id="1.10.287.130">
    <property type="match status" value="1"/>
</dbReference>
<evidence type="ECO:0000256" key="12">
    <source>
        <dbReference type="ARBA" id="ARBA00023012"/>
    </source>
</evidence>
<dbReference type="Proteomes" id="UP000253919">
    <property type="component" value="Unassembled WGS sequence"/>
</dbReference>
<evidence type="ECO:0000256" key="14">
    <source>
        <dbReference type="PROSITE-ProRule" id="PRU00169"/>
    </source>
</evidence>
<keyword evidence="4" id="KW-1003">Cell membrane</keyword>
<dbReference type="CDD" id="cd16922">
    <property type="entry name" value="HATPase_EvgS-ArcB-TorS-like"/>
    <property type="match status" value="1"/>
</dbReference>
<organism evidence="19 20">
    <name type="scientific">Adhaeribacter pallidiroseus</name>
    <dbReference type="NCBI Taxonomy" id="2072847"/>
    <lineage>
        <taxon>Bacteria</taxon>
        <taxon>Pseudomonadati</taxon>
        <taxon>Bacteroidota</taxon>
        <taxon>Cytophagia</taxon>
        <taxon>Cytophagales</taxon>
        <taxon>Hymenobacteraceae</taxon>
        <taxon>Adhaeribacter</taxon>
    </lineage>
</organism>
<keyword evidence="12" id="KW-0902">Two-component regulatory system</keyword>
<dbReference type="InterPro" id="IPR003661">
    <property type="entry name" value="HisK_dim/P_dom"/>
</dbReference>
<evidence type="ECO:0000256" key="11">
    <source>
        <dbReference type="ARBA" id="ARBA00022989"/>
    </source>
</evidence>
<dbReference type="PROSITE" id="PS50110">
    <property type="entry name" value="RESPONSE_REGULATORY"/>
    <property type="match status" value="2"/>
</dbReference>
<dbReference type="PANTHER" id="PTHR45339:SF1">
    <property type="entry name" value="HYBRID SIGNAL TRANSDUCTION HISTIDINE KINASE J"/>
    <property type="match status" value="1"/>
</dbReference>